<dbReference type="Proteomes" id="UP000827721">
    <property type="component" value="Unassembled WGS sequence"/>
</dbReference>
<evidence type="ECO:0000256" key="1">
    <source>
        <dbReference type="SAM" id="MobiDB-lite"/>
    </source>
</evidence>
<sequence>MTDNEAVMTGDNVDRPFPAKPSSNNVPPQSLSPFFPAVMPSLFISQPTSLMEKITSNGLNLSKLSCGRNKLGYITDDSLCPECSIKQRRKLNDERVYDFLVSLNWNLDEVRGRIVARALFPSPEEAFSEVRREESHRKVMLNDDLALSSTLEGSALVSRNFPSHRRPVHDSRSNK</sequence>
<evidence type="ECO:0000313" key="3">
    <source>
        <dbReference type="Proteomes" id="UP000827721"/>
    </source>
</evidence>
<protein>
    <submittedName>
        <fullName evidence="2">Uncharacterized protein</fullName>
    </submittedName>
</protein>
<keyword evidence="3" id="KW-1185">Reference proteome</keyword>
<proteinExistence type="predicted"/>
<name>A0ABQ8HJ22_9ROSI</name>
<gene>
    <name evidence="2" type="ORF">JRO89_XS10G0169100</name>
</gene>
<accession>A0ABQ8HJ22</accession>
<reference evidence="2 3" key="1">
    <citation type="submission" date="2021-02" db="EMBL/GenBank/DDBJ databases">
        <title>Plant Genome Project.</title>
        <authorList>
            <person name="Zhang R.-G."/>
        </authorList>
    </citation>
    <scope>NUCLEOTIDE SEQUENCE [LARGE SCALE GENOMIC DNA]</scope>
    <source>
        <tissue evidence="2">Leaves</tissue>
    </source>
</reference>
<organism evidence="2 3">
    <name type="scientific">Xanthoceras sorbifolium</name>
    <dbReference type="NCBI Taxonomy" id="99658"/>
    <lineage>
        <taxon>Eukaryota</taxon>
        <taxon>Viridiplantae</taxon>
        <taxon>Streptophyta</taxon>
        <taxon>Embryophyta</taxon>
        <taxon>Tracheophyta</taxon>
        <taxon>Spermatophyta</taxon>
        <taxon>Magnoliopsida</taxon>
        <taxon>eudicotyledons</taxon>
        <taxon>Gunneridae</taxon>
        <taxon>Pentapetalae</taxon>
        <taxon>rosids</taxon>
        <taxon>malvids</taxon>
        <taxon>Sapindales</taxon>
        <taxon>Sapindaceae</taxon>
        <taxon>Xanthoceroideae</taxon>
        <taxon>Xanthoceras</taxon>
    </lineage>
</organism>
<feature type="region of interest" description="Disordered" evidence="1">
    <location>
        <begin position="1"/>
        <end position="25"/>
    </location>
</feature>
<dbReference type="EMBL" id="JAFEMO010000010">
    <property type="protein sequence ID" value="KAH7561077.1"/>
    <property type="molecule type" value="Genomic_DNA"/>
</dbReference>
<comment type="caution">
    <text evidence="2">The sequence shown here is derived from an EMBL/GenBank/DDBJ whole genome shotgun (WGS) entry which is preliminary data.</text>
</comment>
<evidence type="ECO:0000313" key="2">
    <source>
        <dbReference type="EMBL" id="KAH7561077.1"/>
    </source>
</evidence>